<dbReference type="GO" id="GO:0051537">
    <property type="term" value="F:2 iron, 2 sulfur cluster binding"/>
    <property type="evidence" value="ECO:0007669"/>
    <property type="project" value="InterPro"/>
</dbReference>
<name>A0A1Y0YT84_BACLI</name>
<dbReference type="RefSeq" id="WP_003185082.1">
    <property type="nucleotide sequence ID" value="NZ_BEXU01000021.1"/>
</dbReference>
<feature type="domain" description="Ferric siderophore reductase C-terminal" evidence="2">
    <location>
        <begin position="217"/>
        <end position="238"/>
    </location>
</feature>
<proteinExistence type="predicted"/>
<dbReference type="EMBL" id="NILC01000010">
    <property type="protein sequence ID" value="TWL31716.1"/>
    <property type="molecule type" value="Genomic_DNA"/>
</dbReference>
<dbReference type="InterPro" id="IPR024726">
    <property type="entry name" value="FhuF_C"/>
</dbReference>
<evidence type="ECO:0000259" key="2">
    <source>
        <dbReference type="Pfam" id="PF11575"/>
    </source>
</evidence>
<dbReference type="Pfam" id="PF06276">
    <property type="entry name" value="FhuF"/>
    <property type="match status" value="1"/>
</dbReference>
<reference evidence="3 6" key="2">
    <citation type="submission" date="2020-12" db="EMBL/GenBank/DDBJ databases">
        <title>FDA dAtabase for Regulatory Grade micrObial Sequences (FDA-ARGOS): Supporting development and validation of Infectious Disease Dx tests.</title>
        <authorList>
            <person name="Nelson B."/>
            <person name="Plummer A."/>
            <person name="Tallon L."/>
            <person name="Sadzewicz L."/>
            <person name="Zhao X."/>
            <person name="Boylan J."/>
            <person name="Ott S."/>
            <person name="Bowen H."/>
            <person name="Vavikolanu K."/>
            <person name="Mehta A."/>
            <person name="Aluvathingal J."/>
            <person name="Nadendla S."/>
            <person name="Myers T."/>
            <person name="Yan Y."/>
            <person name="Sichtig H."/>
        </authorList>
    </citation>
    <scope>NUCLEOTIDE SEQUENCE [LARGE SCALE GENOMIC DNA]</scope>
    <source>
        <strain evidence="3 6">FDAARGOS_923</strain>
    </source>
</reference>
<evidence type="ECO:0000313" key="4">
    <source>
        <dbReference type="EMBL" id="TWL31716.1"/>
    </source>
</evidence>
<dbReference type="AlphaFoldDB" id="A0A1Y0YT84"/>
<dbReference type="OMA" id="RRTCCFY"/>
<dbReference type="InterPro" id="IPR022770">
    <property type="entry name" value="IucA/IucC-like_C"/>
</dbReference>
<evidence type="ECO:0000313" key="3">
    <source>
        <dbReference type="EMBL" id="QPR74163.1"/>
    </source>
</evidence>
<evidence type="ECO:0000259" key="1">
    <source>
        <dbReference type="Pfam" id="PF06276"/>
    </source>
</evidence>
<reference evidence="4 5" key="1">
    <citation type="submission" date="2019-06" db="EMBL/GenBank/DDBJ databases">
        <title>Genome sequence analysis of &gt;100 Bacillus licheniformis strains suggests intrinsic resistance to this species.</title>
        <authorList>
            <person name="Wels M."/>
            <person name="Siezen R.J."/>
            <person name="Johansen E."/>
            <person name="Stuer-Lauridsen B."/>
            <person name="Bjerre K."/>
            <person name="Nielsen B.K.K."/>
        </authorList>
    </citation>
    <scope>NUCLEOTIDE SEQUENCE [LARGE SCALE GENOMIC DNA]</scope>
    <source>
        <strain evidence="4 5">BAC-16736</strain>
    </source>
</reference>
<protein>
    <submittedName>
        <fullName evidence="3">(2Fe-2S)-binding protein</fullName>
    </submittedName>
</protein>
<dbReference type="Pfam" id="PF11575">
    <property type="entry name" value="FhuF_C"/>
    <property type="match status" value="1"/>
</dbReference>
<dbReference type="GO" id="GO:0003824">
    <property type="term" value="F:catalytic activity"/>
    <property type="evidence" value="ECO:0007669"/>
    <property type="project" value="UniProtKB-ARBA"/>
</dbReference>
<dbReference type="Proteomes" id="UP000595038">
    <property type="component" value="Chromosome"/>
</dbReference>
<dbReference type="GeneID" id="92859951"/>
<accession>A0A1Y0YT84</accession>
<evidence type="ECO:0000313" key="5">
    <source>
        <dbReference type="Proteomes" id="UP000435910"/>
    </source>
</evidence>
<evidence type="ECO:0000313" key="6">
    <source>
        <dbReference type="Proteomes" id="UP000595038"/>
    </source>
</evidence>
<organism evidence="4 5">
    <name type="scientific">Bacillus licheniformis</name>
    <dbReference type="NCBI Taxonomy" id="1402"/>
    <lineage>
        <taxon>Bacteria</taxon>
        <taxon>Bacillati</taxon>
        <taxon>Bacillota</taxon>
        <taxon>Bacilli</taxon>
        <taxon>Bacillales</taxon>
        <taxon>Bacillaceae</taxon>
        <taxon>Bacillus</taxon>
    </lineage>
</organism>
<gene>
    <name evidence="4" type="ORF">CHCC16736_0884</name>
    <name evidence="3" type="ORF">I6G80_07835</name>
</gene>
<dbReference type="Proteomes" id="UP000435910">
    <property type="component" value="Unassembled WGS sequence"/>
</dbReference>
<feature type="domain" description="Aerobactin siderophore biosynthesis IucA/IucC-like C-terminal" evidence="1">
    <location>
        <begin position="114"/>
        <end position="211"/>
    </location>
</feature>
<dbReference type="EMBL" id="CP065647">
    <property type="protein sequence ID" value="QPR74163.1"/>
    <property type="molecule type" value="Genomic_DNA"/>
</dbReference>
<sequence length="246" mass="28495">MLNLTKEELESLLRFRLGTKQTGSLFSVKGNMLLDEDFLGRYAEAIKDRLNAPNQKVAASMLVKRGGMLAALHFYLFTVCGKRLPADPASVSWEIEADDQGWTPSFYFHKGAELIEGDRTEELKKLTEDIFRRHLGGMIEACRQTFSISKHILWENIAVYLYWMYDMLQEDPKLKARAARDFRFLLYEAEPGLFDEGEDENPLKRFYPGQHAEDRTRTTCCLYYATDENGVKCRTCPRNKHKERVS</sequence>